<dbReference type="PANTHER" id="PTHR30154:SF34">
    <property type="entry name" value="TRANSCRIPTIONAL REGULATOR AZLB"/>
    <property type="match status" value="1"/>
</dbReference>
<gene>
    <name evidence="5" type="ORF">GCM10009668_29850</name>
</gene>
<dbReference type="SMART" id="SM00344">
    <property type="entry name" value="HTH_ASNC"/>
    <property type="match status" value="1"/>
</dbReference>
<evidence type="ECO:0000256" key="2">
    <source>
        <dbReference type="ARBA" id="ARBA00023125"/>
    </source>
</evidence>
<dbReference type="PANTHER" id="PTHR30154">
    <property type="entry name" value="LEUCINE-RESPONSIVE REGULATORY PROTEIN"/>
    <property type="match status" value="1"/>
</dbReference>
<evidence type="ECO:0000256" key="3">
    <source>
        <dbReference type="ARBA" id="ARBA00023163"/>
    </source>
</evidence>
<name>A0ABP4EJB2_9ACTN</name>
<feature type="domain" description="HTH asnC-type" evidence="4">
    <location>
        <begin position="1"/>
        <end position="62"/>
    </location>
</feature>
<dbReference type="InterPro" id="IPR036390">
    <property type="entry name" value="WH_DNA-bd_sf"/>
</dbReference>
<reference evidence="6" key="1">
    <citation type="journal article" date="2019" name="Int. J. Syst. Evol. Microbiol.">
        <title>The Global Catalogue of Microorganisms (GCM) 10K type strain sequencing project: providing services to taxonomists for standard genome sequencing and annotation.</title>
        <authorList>
            <consortium name="The Broad Institute Genomics Platform"/>
            <consortium name="The Broad Institute Genome Sequencing Center for Infectious Disease"/>
            <person name="Wu L."/>
            <person name="Ma J."/>
        </authorList>
    </citation>
    <scope>NUCLEOTIDE SEQUENCE [LARGE SCALE GENOMIC DNA]</scope>
    <source>
        <strain evidence="6">JCM 13008</strain>
    </source>
</reference>
<dbReference type="RefSeq" id="WP_343995610.1">
    <property type="nucleotide sequence ID" value="NZ_BAAALG010000011.1"/>
</dbReference>
<accession>A0ABP4EJB2</accession>
<dbReference type="SUPFAM" id="SSF54909">
    <property type="entry name" value="Dimeric alpha+beta barrel"/>
    <property type="match status" value="1"/>
</dbReference>
<evidence type="ECO:0000259" key="4">
    <source>
        <dbReference type="PROSITE" id="PS50956"/>
    </source>
</evidence>
<dbReference type="Gene3D" id="1.10.10.10">
    <property type="entry name" value="Winged helix-like DNA-binding domain superfamily/Winged helix DNA-binding domain"/>
    <property type="match status" value="1"/>
</dbReference>
<evidence type="ECO:0000313" key="6">
    <source>
        <dbReference type="Proteomes" id="UP001501581"/>
    </source>
</evidence>
<dbReference type="PRINTS" id="PR00033">
    <property type="entry name" value="HTHASNC"/>
</dbReference>
<dbReference type="SUPFAM" id="SSF46785">
    <property type="entry name" value="Winged helix' DNA-binding domain"/>
    <property type="match status" value="1"/>
</dbReference>
<protein>
    <submittedName>
        <fullName evidence="5">Lrp/AsnC family transcriptional regulator</fullName>
    </submittedName>
</protein>
<dbReference type="PROSITE" id="PS50956">
    <property type="entry name" value="HTH_ASNC_2"/>
    <property type="match status" value="1"/>
</dbReference>
<evidence type="ECO:0000313" key="5">
    <source>
        <dbReference type="EMBL" id="GAA1107813.1"/>
    </source>
</evidence>
<keyword evidence="3" id="KW-0804">Transcription</keyword>
<proteinExistence type="predicted"/>
<keyword evidence="2" id="KW-0238">DNA-binding</keyword>
<sequence length="170" mass="18338">MDDLDVRLIKLWQAEPRIGVLEASRRLGVARGTVQARLERLARDGVITGWGPDLDPEALGFPVTAFLTLEIRQEPSATGGHDAVAQHLAAIAEVLEACTITGTGDLWCRVVARSNADLQRVIDQALAHHAIVRSTTVIALATQIRYRTVPLAEAAARPRQERPPAGVVSS</sequence>
<keyword evidence="1" id="KW-0805">Transcription regulation</keyword>
<dbReference type="InterPro" id="IPR000485">
    <property type="entry name" value="AsnC-type_HTH_dom"/>
</dbReference>
<dbReference type="InterPro" id="IPR036388">
    <property type="entry name" value="WH-like_DNA-bd_sf"/>
</dbReference>
<dbReference type="InterPro" id="IPR011008">
    <property type="entry name" value="Dimeric_a/b-barrel"/>
</dbReference>
<dbReference type="Pfam" id="PF13404">
    <property type="entry name" value="HTH_AsnC-type"/>
    <property type="match status" value="1"/>
</dbReference>
<dbReference type="Pfam" id="PF01037">
    <property type="entry name" value="AsnC_trans_reg"/>
    <property type="match status" value="1"/>
</dbReference>
<dbReference type="Gene3D" id="3.30.70.920">
    <property type="match status" value="1"/>
</dbReference>
<dbReference type="InterPro" id="IPR019888">
    <property type="entry name" value="Tscrpt_reg_AsnC-like"/>
</dbReference>
<keyword evidence="6" id="KW-1185">Reference proteome</keyword>
<dbReference type="InterPro" id="IPR019887">
    <property type="entry name" value="Tscrpt_reg_AsnC/Lrp_C"/>
</dbReference>
<organism evidence="5 6">
    <name type="scientific">Nocardioides dubius</name>
    <dbReference type="NCBI Taxonomy" id="317019"/>
    <lineage>
        <taxon>Bacteria</taxon>
        <taxon>Bacillati</taxon>
        <taxon>Actinomycetota</taxon>
        <taxon>Actinomycetes</taxon>
        <taxon>Propionibacteriales</taxon>
        <taxon>Nocardioidaceae</taxon>
        <taxon>Nocardioides</taxon>
    </lineage>
</organism>
<comment type="caution">
    <text evidence="5">The sequence shown here is derived from an EMBL/GenBank/DDBJ whole genome shotgun (WGS) entry which is preliminary data.</text>
</comment>
<dbReference type="EMBL" id="BAAALG010000011">
    <property type="protein sequence ID" value="GAA1107813.1"/>
    <property type="molecule type" value="Genomic_DNA"/>
</dbReference>
<dbReference type="Proteomes" id="UP001501581">
    <property type="component" value="Unassembled WGS sequence"/>
</dbReference>
<evidence type="ECO:0000256" key="1">
    <source>
        <dbReference type="ARBA" id="ARBA00023015"/>
    </source>
</evidence>